<dbReference type="EMBL" id="KP136319">
    <property type="protein sequence ID" value="AJF97888.1"/>
    <property type="molecule type" value="Genomic_DNA"/>
</dbReference>
<dbReference type="KEGG" id="vg:23462805"/>
<keyword evidence="2" id="KW-0472">Membrane</keyword>
<evidence type="ECO:0000256" key="2">
    <source>
        <dbReference type="SAM" id="Phobius"/>
    </source>
</evidence>
<feature type="transmembrane region" description="Helical" evidence="2">
    <location>
        <begin position="42"/>
        <end position="62"/>
    </location>
</feature>
<keyword evidence="2" id="KW-1133">Transmembrane helix</keyword>
<keyword evidence="2" id="KW-0812">Transmembrane</keyword>
<proteinExistence type="predicted"/>
<feature type="compositionally biased region" description="Basic and acidic residues" evidence="1">
    <location>
        <begin position="132"/>
        <end position="142"/>
    </location>
</feature>
<evidence type="ECO:0000256" key="1">
    <source>
        <dbReference type="SAM" id="MobiDB-lite"/>
    </source>
</evidence>
<sequence>MRAARAPVDDQGMTHTFRLNPRAFWRHTGHRSDRRGRGRPGASARGASLFCVPFFCFFFRVLMWSTGRQSGSPFIFSSFFFVCRPFCANGQHFSCFFILVMNRLGVWTSSHGETKKWSRPSARAQDQPTAGRGEKKGRWCKR</sequence>
<organism evidence="3 4">
    <name type="scientific">Pandoravirus inopinatum</name>
    <dbReference type="NCBI Taxonomy" id="1605721"/>
    <lineage>
        <taxon>Viruses</taxon>
        <taxon>Pandoravirus</taxon>
    </lineage>
</organism>
<feature type="region of interest" description="Disordered" evidence="1">
    <location>
        <begin position="112"/>
        <end position="142"/>
    </location>
</feature>
<evidence type="ECO:0000313" key="4">
    <source>
        <dbReference type="Proteomes" id="UP000202511"/>
    </source>
</evidence>
<dbReference type="Proteomes" id="UP000202511">
    <property type="component" value="Segment"/>
</dbReference>
<reference evidence="3 4" key="1">
    <citation type="journal article" date="2015" name="Parasitol. Res.">
        <title>Viruses in close associations with free-living amoebae.</title>
        <authorList>
            <person name="Scheid P."/>
        </authorList>
    </citation>
    <scope>NUCLEOTIDE SEQUENCE [LARGE SCALE GENOMIC DNA]</scope>
    <source>
        <strain evidence="3">KlaHel</strain>
    </source>
</reference>
<protein>
    <submittedName>
        <fullName evidence="3">Uncharacterized protein</fullName>
    </submittedName>
</protein>
<dbReference type="GeneID" id="23462805"/>
<accession>A0A0B5IYE6</accession>
<feature type="transmembrane region" description="Helical" evidence="2">
    <location>
        <begin position="74"/>
        <end position="100"/>
    </location>
</feature>
<name>A0A0B5IYE6_9VIRU</name>
<dbReference type="RefSeq" id="YP_009120123.1">
    <property type="nucleotide sequence ID" value="NC_026440.1"/>
</dbReference>
<evidence type="ECO:0000313" key="3">
    <source>
        <dbReference type="EMBL" id="AJF97888.1"/>
    </source>
</evidence>